<keyword evidence="4" id="KW-0479">Metal-binding</keyword>
<evidence type="ECO:0000256" key="3">
    <source>
        <dbReference type="ARBA" id="ARBA00022842"/>
    </source>
</evidence>
<comment type="similarity">
    <text evidence="2 4">Belongs to the terpene synthase family.</text>
</comment>
<gene>
    <name evidence="5" type="ORF">X797_009677</name>
</gene>
<proteinExistence type="inferred from homology"/>
<protein>
    <recommendedName>
        <fullName evidence="4">Terpene synthase</fullName>
        <ecNumber evidence="4">4.2.3.-</ecNumber>
    </recommendedName>
</protein>
<dbReference type="Gene3D" id="1.10.600.10">
    <property type="entry name" value="Farnesyl Diphosphate Synthase"/>
    <property type="match status" value="1"/>
</dbReference>
<dbReference type="PANTHER" id="PTHR35201:SF4">
    <property type="entry name" value="BETA-PINACENE SYNTHASE-RELATED"/>
    <property type="match status" value="1"/>
</dbReference>
<evidence type="ECO:0000256" key="1">
    <source>
        <dbReference type="ARBA" id="ARBA00001946"/>
    </source>
</evidence>
<dbReference type="SFLD" id="SFLDG01020">
    <property type="entry name" value="Terpene_Cyclase_Like_2"/>
    <property type="match status" value="1"/>
</dbReference>
<dbReference type="InterPro" id="IPR008949">
    <property type="entry name" value="Isoprenoid_synthase_dom_sf"/>
</dbReference>
<evidence type="ECO:0000256" key="4">
    <source>
        <dbReference type="RuleBase" id="RU366034"/>
    </source>
</evidence>
<dbReference type="GO" id="GO:0010333">
    <property type="term" value="F:terpene synthase activity"/>
    <property type="evidence" value="ECO:0007669"/>
    <property type="project" value="InterPro"/>
</dbReference>
<keyword evidence="3 4" id="KW-0460">Magnesium</keyword>
<dbReference type="Pfam" id="PF19086">
    <property type="entry name" value="Terpene_syn_C_2"/>
    <property type="match status" value="1"/>
</dbReference>
<dbReference type="GO" id="GO:0046872">
    <property type="term" value="F:metal ion binding"/>
    <property type="evidence" value="ECO:0007669"/>
    <property type="project" value="UniProtKB-KW"/>
</dbReference>
<dbReference type="eggNOG" id="ENOG502RKSS">
    <property type="taxonomic scope" value="Eukaryota"/>
</dbReference>
<evidence type="ECO:0000313" key="5">
    <source>
        <dbReference type="EMBL" id="EXU97225.1"/>
    </source>
</evidence>
<dbReference type="AlphaFoldDB" id="A0A0A1UQD2"/>
<dbReference type="HOGENOM" id="CLU_042538_4_2_1"/>
<dbReference type="SUPFAM" id="SSF48576">
    <property type="entry name" value="Terpenoid synthases"/>
    <property type="match status" value="1"/>
</dbReference>
<dbReference type="PANTHER" id="PTHR35201">
    <property type="entry name" value="TERPENE SYNTHASE"/>
    <property type="match status" value="1"/>
</dbReference>
<dbReference type="SFLD" id="SFLDS00005">
    <property type="entry name" value="Isoprenoid_Synthase_Type_I"/>
    <property type="match status" value="1"/>
</dbReference>
<name>A0A0A1UQD2_9HYPO</name>
<keyword evidence="4" id="KW-0456">Lyase</keyword>
<dbReference type="InterPro" id="IPR034686">
    <property type="entry name" value="Terpene_cyclase-like_2"/>
</dbReference>
<dbReference type="GO" id="GO:0008299">
    <property type="term" value="P:isoprenoid biosynthetic process"/>
    <property type="evidence" value="ECO:0007669"/>
    <property type="project" value="UniProtKB-ARBA"/>
</dbReference>
<dbReference type="EMBL" id="JELW01000039">
    <property type="protein sequence ID" value="EXU97225.1"/>
    <property type="molecule type" value="Genomic_DNA"/>
</dbReference>
<comment type="caution">
    <text evidence="5">The sequence shown here is derived from an EMBL/GenBank/DDBJ whole genome shotgun (WGS) entry which is preliminary data.</text>
</comment>
<dbReference type="Proteomes" id="UP000030151">
    <property type="component" value="Unassembled WGS sequence"/>
</dbReference>
<evidence type="ECO:0000256" key="2">
    <source>
        <dbReference type="ARBA" id="ARBA00006333"/>
    </source>
</evidence>
<reference evidence="5 6" key="1">
    <citation type="submission" date="2014-02" db="EMBL/GenBank/DDBJ databases">
        <title>The genome sequence of the entomopathogenic fungus Metarhizium robertsii ARSEF 2575.</title>
        <authorList>
            <person name="Giuliano Garisto Donzelli B."/>
            <person name="Roe B.A."/>
            <person name="Macmil S.L."/>
            <person name="Krasnoff S.B."/>
            <person name="Gibson D.M."/>
        </authorList>
    </citation>
    <scope>NUCLEOTIDE SEQUENCE [LARGE SCALE GENOMIC DNA]</scope>
    <source>
        <strain evidence="5 6">ARSEF 2575</strain>
    </source>
</reference>
<accession>A0A0A1UQD2</accession>
<evidence type="ECO:0000313" key="6">
    <source>
        <dbReference type="Proteomes" id="UP000030151"/>
    </source>
</evidence>
<organism evidence="5 6">
    <name type="scientific">Metarhizium robertsii</name>
    <dbReference type="NCBI Taxonomy" id="568076"/>
    <lineage>
        <taxon>Eukaryota</taxon>
        <taxon>Fungi</taxon>
        <taxon>Dikarya</taxon>
        <taxon>Ascomycota</taxon>
        <taxon>Pezizomycotina</taxon>
        <taxon>Sordariomycetes</taxon>
        <taxon>Hypocreomycetidae</taxon>
        <taxon>Hypocreales</taxon>
        <taxon>Clavicipitaceae</taxon>
        <taxon>Metarhizium</taxon>
    </lineage>
</organism>
<sequence>MEKQRLKAQLSSLRVPLFSVPWPGQCSNKAEVVEARMMKWADEHNLLVTDEYRNRVIRTRYGLLAARCYPNAGEELLQVIADYLVWFFLTDDLFVDRVEVATDETIRNLTAMVDVLDLNVAGSPPVFGELAWLDVCQRLRRLLQVEAFERFAQGMRLWATTAALQILNHLRPTSVGIQEYQTIRRHTSGMNPCTSLADAANKGSVQACEFYDADVQTLVRQTNNIVSWANDIQSLRREIHQPGQFRNMVTICAQQGQSIQDSVETTATRVNKEIAGFCGLADAVTARPISDELHGLIDGLKYWIRGYLDWVAHDTMRYADHFIESDADDRRFSAPDLSLLNKSCSSVTESTSSLV</sequence>
<dbReference type="EC" id="4.2.3.-" evidence="4"/>
<comment type="cofactor">
    <cofactor evidence="1 4">
        <name>Mg(2+)</name>
        <dbReference type="ChEBI" id="CHEBI:18420"/>
    </cofactor>
</comment>
<dbReference type="SMR" id="A0A0A1UQD2"/>
<dbReference type="OrthoDB" id="2861623at2759"/>